<name>A0A7J8PFX8_GOSRA</name>
<evidence type="ECO:0000313" key="2">
    <source>
        <dbReference type="EMBL" id="MBA0588108.1"/>
    </source>
</evidence>
<comment type="caution">
    <text evidence="2">The sequence shown here is derived from an EMBL/GenBank/DDBJ whole genome shotgun (WGS) entry which is preliminary data.</text>
</comment>
<proteinExistence type="predicted"/>
<dbReference type="Proteomes" id="UP000593578">
    <property type="component" value="Unassembled WGS sequence"/>
</dbReference>
<evidence type="ECO:0000256" key="1">
    <source>
        <dbReference type="SAM" id="MobiDB-lite"/>
    </source>
</evidence>
<gene>
    <name evidence="2" type="ORF">Gorai_001221</name>
</gene>
<sequence length="286" mass="32928">KRVGFEEIFGSSPKRFRCSGYESPNSSSDPGSRPDDRVSTFSALDPELRTSVVDKNEDFKESSNALSSDLEERNKQYGFDCVRTGNCTDETATCSQISDYNVEDVNKQKFYDRNAVNGPEWTDLFVHEMTSAMNIDDAKARAARILEAFERRVVANKRAAEEVILKSFYFVIKLFSGNQLVYNNQILRRTVAIQHERNIEQEGKEREVQHLKLTLNQYIEQARTLEVCFFSTSASIKCQHTVFVMIFDSTFLFRMQLNNYTLRLHLQRAQAQQSSSIKGQFPPDIY</sequence>
<reference evidence="2 3" key="1">
    <citation type="journal article" date="2019" name="Genome Biol. Evol.">
        <title>Insights into the evolution of the New World diploid cottons (Gossypium, subgenus Houzingenia) based on genome sequencing.</title>
        <authorList>
            <person name="Grover C.E."/>
            <person name="Arick M.A. 2nd"/>
            <person name="Thrash A."/>
            <person name="Conover J.L."/>
            <person name="Sanders W.S."/>
            <person name="Peterson D.G."/>
            <person name="Frelichowski J.E."/>
            <person name="Scheffler J.A."/>
            <person name="Scheffler B.E."/>
            <person name="Wendel J.F."/>
        </authorList>
    </citation>
    <scope>NUCLEOTIDE SEQUENCE [LARGE SCALE GENOMIC DNA]</scope>
    <source>
        <strain evidence="2">8</strain>
        <tissue evidence="2">Leaf</tissue>
    </source>
</reference>
<feature type="non-terminal residue" evidence="2">
    <location>
        <position position="1"/>
    </location>
</feature>
<dbReference type="PANTHER" id="PTHR31245">
    <property type="entry name" value="UBIQUITIN SYSTEM COMPONENT CUE PROTEIN"/>
    <property type="match status" value="1"/>
</dbReference>
<dbReference type="AlphaFoldDB" id="A0A7J8PFX8"/>
<dbReference type="PANTHER" id="PTHR31245:SF16">
    <property type="entry name" value="UDP-GLUCOSE 6-DEHYDROGENASE"/>
    <property type="match status" value="1"/>
</dbReference>
<organism evidence="2 3">
    <name type="scientific">Gossypium raimondii</name>
    <name type="common">Peruvian cotton</name>
    <name type="synonym">Gossypium klotzschianum subsp. raimondii</name>
    <dbReference type="NCBI Taxonomy" id="29730"/>
    <lineage>
        <taxon>Eukaryota</taxon>
        <taxon>Viridiplantae</taxon>
        <taxon>Streptophyta</taxon>
        <taxon>Embryophyta</taxon>
        <taxon>Tracheophyta</taxon>
        <taxon>Spermatophyta</taxon>
        <taxon>Magnoliopsida</taxon>
        <taxon>eudicotyledons</taxon>
        <taxon>Gunneridae</taxon>
        <taxon>Pentapetalae</taxon>
        <taxon>rosids</taxon>
        <taxon>malvids</taxon>
        <taxon>Malvales</taxon>
        <taxon>Malvaceae</taxon>
        <taxon>Malvoideae</taxon>
        <taxon>Gossypium</taxon>
    </lineage>
</organism>
<protein>
    <submittedName>
        <fullName evidence="2">Uncharacterized protein</fullName>
    </submittedName>
</protein>
<evidence type="ECO:0000313" key="3">
    <source>
        <dbReference type="Proteomes" id="UP000593578"/>
    </source>
</evidence>
<accession>A0A7J8PFX8</accession>
<feature type="region of interest" description="Disordered" evidence="1">
    <location>
        <begin position="16"/>
        <end position="44"/>
    </location>
</feature>
<dbReference type="EMBL" id="JABEZZ010000006">
    <property type="protein sequence ID" value="MBA0588108.1"/>
    <property type="molecule type" value="Genomic_DNA"/>
</dbReference>